<evidence type="ECO:0000313" key="1">
    <source>
        <dbReference type="EMBL" id="SFR29100.1"/>
    </source>
</evidence>
<dbReference type="EMBL" id="FOYL01000017">
    <property type="protein sequence ID" value="SFR29100.1"/>
    <property type="molecule type" value="Genomic_DNA"/>
</dbReference>
<dbReference type="RefSeq" id="WP_143139027.1">
    <property type="nucleotide sequence ID" value="NZ_FOYL01000017.1"/>
</dbReference>
<dbReference type="AlphaFoldDB" id="A0A1I6FGN0"/>
<dbReference type="Proteomes" id="UP000198583">
    <property type="component" value="Unassembled WGS sequence"/>
</dbReference>
<keyword evidence="2" id="KW-1185">Reference proteome</keyword>
<organism evidence="1 2">
    <name type="scientific">Lentzea waywayandensis</name>
    <dbReference type="NCBI Taxonomy" id="84724"/>
    <lineage>
        <taxon>Bacteria</taxon>
        <taxon>Bacillati</taxon>
        <taxon>Actinomycetota</taxon>
        <taxon>Actinomycetes</taxon>
        <taxon>Pseudonocardiales</taxon>
        <taxon>Pseudonocardiaceae</taxon>
        <taxon>Lentzea</taxon>
    </lineage>
</organism>
<evidence type="ECO:0000313" key="2">
    <source>
        <dbReference type="Proteomes" id="UP000198583"/>
    </source>
</evidence>
<protein>
    <submittedName>
        <fullName evidence="1">Uncharacterized protein</fullName>
    </submittedName>
</protein>
<reference evidence="2" key="1">
    <citation type="submission" date="2016-10" db="EMBL/GenBank/DDBJ databases">
        <authorList>
            <person name="Varghese N."/>
            <person name="Submissions S."/>
        </authorList>
    </citation>
    <scope>NUCLEOTIDE SEQUENCE [LARGE SCALE GENOMIC DNA]</scope>
    <source>
        <strain evidence="2">DSM 44232</strain>
    </source>
</reference>
<sequence length="89" mass="10331">MVVIVLTTTKFTLSPEQWVTRLARRHNKQLPELELPDAYYEGEQSLSYMHPELLRRLDSRLRSVVINWPPTHCGLVGRTLGRHQLPAGR</sequence>
<gene>
    <name evidence="1" type="ORF">SAMN04488564_11724</name>
</gene>
<accession>A0A1I6FGN0</accession>
<proteinExistence type="predicted"/>
<name>A0A1I6FGN0_9PSEU</name>
<dbReference type="OrthoDB" id="1780383at2"/>